<dbReference type="OrthoDB" id="1164310at2"/>
<dbReference type="Gene3D" id="3.90.70.10">
    <property type="entry name" value="Cysteine proteinases"/>
    <property type="match status" value="1"/>
</dbReference>
<feature type="domain" description="Peptidase C39-like" evidence="2">
    <location>
        <begin position="138"/>
        <end position="305"/>
    </location>
</feature>
<gene>
    <name evidence="3" type="ORF">BJ095_1542</name>
</gene>
<keyword evidence="1" id="KW-0732">Signal</keyword>
<feature type="signal peptide" evidence="1">
    <location>
        <begin position="1"/>
        <end position="19"/>
    </location>
</feature>
<name>A0A318TDH6_9BACL</name>
<protein>
    <submittedName>
        <fullName evidence="3">Uncharacterized protein YvpB</fullName>
    </submittedName>
</protein>
<reference evidence="3 4" key="1">
    <citation type="submission" date="2018-06" db="EMBL/GenBank/DDBJ databases">
        <title>Genomic Encyclopedia of Archaeal and Bacterial Type Strains, Phase II (KMG-II): from individual species to whole genera.</title>
        <authorList>
            <person name="Goeker M."/>
        </authorList>
    </citation>
    <scope>NUCLEOTIDE SEQUENCE [LARGE SCALE GENOMIC DNA]</scope>
    <source>
        <strain evidence="3 4">KACC 16626</strain>
    </source>
</reference>
<dbReference type="PANTHER" id="PTHR37806:SF1">
    <property type="entry name" value="PEPTIDASE C39-LIKE DOMAIN-CONTAINING PROTEIN"/>
    <property type="match status" value="1"/>
</dbReference>
<sequence length="333" mass="36659">MSTKLKGTISLLTFACLLAACSLESEIKTNTLNTTTDTSITNQNENVLTVLTVESSSREPVPNLKITLSDVLTGKEIHSVVSSNEGEAQLNGLEEGKTYLITASISESNYPSVEKLTFKNSNPYHVIIMNSNSNQNIEVPTVMQNPELPNGCEITSLTAVLNYYGLQVTKTDMADNYLPQQNFRFEEGIQFGADPNVAYTGSPYEKRATSYVFAAPIVKAAKSVISDNNLSLQVTNASGQSPHEILNLVKQGVPVVMWVTLDLSEPRKNSGWIIDGTDQYHEMYQNLHAVVLMGYSENKVTIMDPLKGKVEHDKQDFLTSYEELGKQAVAIHK</sequence>
<keyword evidence="4" id="KW-1185">Reference proteome</keyword>
<evidence type="ECO:0000256" key="1">
    <source>
        <dbReference type="SAM" id="SignalP"/>
    </source>
</evidence>
<dbReference type="SUPFAM" id="SSF49478">
    <property type="entry name" value="Cna protein B-type domain"/>
    <property type="match status" value="1"/>
</dbReference>
<dbReference type="Pfam" id="PF13529">
    <property type="entry name" value="Peptidase_C39_2"/>
    <property type="match status" value="1"/>
</dbReference>
<evidence type="ECO:0000313" key="3">
    <source>
        <dbReference type="EMBL" id="PYF01857.1"/>
    </source>
</evidence>
<organism evidence="3 4">
    <name type="scientific">Ureibacillus chungkukjangi</name>
    <dbReference type="NCBI Taxonomy" id="1202712"/>
    <lineage>
        <taxon>Bacteria</taxon>
        <taxon>Bacillati</taxon>
        <taxon>Bacillota</taxon>
        <taxon>Bacilli</taxon>
        <taxon>Bacillales</taxon>
        <taxon>Caryophanaceae</taxon>
        <taxon>Ureibacillus</taxon>
    </lineage>
</organism>
<feature type="chain" id="PRO_5039011485" evidence="1">
    <location>
        <begin position="20"/>
        <end position="333"/>
    </location>
</feature>
<dbReference type="PROSITE" id="PS51257">
    <property type="entry name" value="PROKAR_LIPOPROTEIN"/>
    <property type="match status" value="1"/>
</dbReference>
<dbReference type="PANTHER" id="PTHR37806">
    <property type="entry name" value="LMO0724 PROTEIN"/>
    <property type="match status" value="1"/>
</dbReference>
<comment type="caution">
    <text evidence="3">The sequence shown here is derived from an EMBL/GenBank/DDBJ whole genome shotgun (WGS) entry which is preliminary data.</text>
</comment>
<dbReference type="RefSeq" id="WP_107937862.1">
    <property type="nucleotide sequence ID" value="NZ_CP085009.1"/>
</dbReference>
<dbReference type="InterPro" id="IPR039564">
    <property type="entry name" value="Peptidase_C39-like"/>
</dbReference>
<evidence type="ECO:0000259" key="2">
    <source>
        <dbReference type="Pfam" id="PF13529"/>
    </source>
</evidence>
<accession>A0A318TDH6</accession>
<evidence type="ECO:0000313" key="4">
    <source>
        <dbReference type="Proteomes" id="UP000247416"/>
    </source>
</evidence>
<dbReference type="EMBL" id="QJTJ01000054">
    <property type="protein sequence ID" value="PYF01857.1"/>
    <property type="molecule type" value="Genomic_DNA"/>
</dbReference>
<dbReference type="AlphaFoldDB" id="A0A318TDH6"/>
<dbReference type="Proteomes" id="UP000247416">
    <property type="component" value="Unassembled WGS sequence"/>
</dbReference>
<proteinExistence type="predicted"/>